<dbReference type="InterPro" id="IPR001719">
    <property type="entry name" value="AP_endonuc_2"/>
</dbReference>
<evidence type="ECO:0000313" key="10">
    <source>
        <dbReference type="EMBL" id="CAG2220887.1"/>
    </source>
</evidence>
<dbReference type="EC" id="4.2.99.18" evidence="10"/>
<dbReference type="PROSITE" id="PS00731">
    <property type="entry name" value="AP_NUCLEASE_F2_3"/>
    <property type="match status" value="1"/>
</dbReference>
<evidence type="ECO:0000256" key="6">
    <source>
        <dbReference type="ARBA" id="ARBA00022833"/>
    </source>
</evidence>
<dbReference type="PANTHER" id="PTHR21445">
    <property type="entry name" value="ENDONUCLEASE IV ENDODEOXYRIBONUCLEASE IV"/>
    <property type="match status" value="1"/>
</dbReference>
<dbReference type="SUPFAM" id="SSF51658">
    <property type="entry name" value="Xylose isomerase-like"/>
    <property type="match status" value="1"/>
</dbReference>
<feature type="region of interest" description="Disordered" evidence="8">
    <location>
        <begin position="160"/>
        <end position="181"/>
    </location>
</feature>
<feature type="compositionally biased region" description="Basic and acidic residues" evidence="8">
    <location>
        <begin position="160"/>
        <end position="172"/>
    </location>
</feature>
<dbReference type="SMART" id="SM00384">
    <property type="entry name" value="AT_hook"/>
    <property type="match status" value="5"/>
</dbReference>
<dbReference type="AlphaFoldDB" id="A0A8S3SIB0"/>
<feature type="compositionally biased region" description="Basic and acidic residues" evidence="8">
    <location>
        <begin position="296"/>
        <end position="318"/>
    </location>
</feature>
<evidence type="ECO:0000256" key="2">
    <source>
        <dbReference type="ARBA" id="ARBA00005340"/>
    </source>
</evidence>
<feature type="domain" description="Xylose isomerase-like TIM barrel" evidence="9">
    <location>
        <begin position="746"/>
        <end position="996"/>
    </location>
</feature>
<dbReference type="FunFam" id="3.20.20.150:FF:000001">
    <property type="entry name" value="Probable endonuclease 4"/>
    <property type="match status" value="1"/>
</dbReference>
<dbReference type="GO" id="GO:0140078">
    <property type="term" value="F:class I DNA-(apurinic or apyrimidinic site) endonuclease activity"/>
    <property type="evidence" value="ECO:0007669"/>
    <property type="project" value="UniProtKB-EC"/>
</dbReference>
<protein>
    <submittedName>
        <fullName evidence="10">APEX1</fullName>
        <ecNumber evidence="10">4.2.99.18</ecNumber>
    </submittedName>
</protein>
<evidence type="ECO:0000256" key="4">
    <source>
        <dbReference type="ARBA" id="ARBA00022763"/>
    </source>
</evidence>
<feature type="compositionally biased region" description="Basic and acidic residues" evidence="8">
    <location>
        <begin position="263"/>
        <end position="276"/>
    </location>
</feature>
<evidence type="ECO:0000313" key="11">
    <source>
        <dbReference type="Proteomes" id="UP000683360"/>
    </source>
</evidence>
<feature type="region of interest" description="Disordered" evidence="8">
    <location>
        <begin position="212"/>
        <end position="382"/>
    </location>
</feature>
<gene>
    <name evidence="10" type="ORF">MEDL_34372</name>
</gene>
<evidence type="ECO:0000256" key="1">
    <source>
        <dbReference type="ARBA" id="ARBA00001947"/>
    </source>
</evidence>
<dbReference type="GO" id="GO:0006284">
    <property type="term" value="P:base-excision repair"/>
    <property type="evidence" value="ECO:0007669"/>
    <property type="project" value="TreeGrafter"/>
</dbReference>
<evidence type="ECO:0000259" key="9">
    <source>
        <dbReference type="Pfam" id="PF01261"/>
    </source>
</evidence>
<dbReference type="GO" id="GO:0003677">
    <property type="term" value="F:DNA binding"/>
    <property type="evidence" value="ECO:0007669"/>
    <property type="project" value="InterPro"/>
</dbReference>
<comment type="cofactor">
    <cofactor evidence="1">
        <name>Zn(2+)</name>
        <dbReference type="ChEBI" id="CHEBI:29105"/>
    </cofactor>
</comment>
<name>A0A8S3SIB0_MYTED</name>
<comment type="caution">
    <text evidence="10">The sequence shown here is derived from an EMBL/GenBank/DDBJ whole genome shotgun (WGS) entry which is preliminary data.</text>
</comment>
<evidence type="ECO:0000256" key="7">
    <source>
        <dbReference type="ARBA" id="ARBA00023204"/>
    </source>
</evidence>
<feature type="compositionally biased region" description="Basic and acidic residues" evidence="8">
    <location>
        <begin position="490"/>
        <end position="506"/>
    </location>
</feature>
<dbReference type="GO" id="GO:0005634">
    <property type="term" value="C:nucleus"/>
    <property type="evidence" value="ECO:0007669"/>
    <property type="project" value="TreeGrafter"/>
</dbReference>
<organism evidence="10 11">
    <name type="scientific">Mytilus edulis</name>
    <name type="common">Blue mussel</name>
    <dbReference type="NCBI Taxonomy" id="6550"/>
    <lineage>
        <taxon>Eukaryota</taxon>
        <taxon>Metazoa</taxon>
        <taxon>Spiralia</taxon>
        <taxon>Lophotrochozoa</taxon>
        <taxon>Mollusca</taxon>
        <taxon>Bivalvia</taxon>
        <taxon>Autobranchia</taxon>
        <taxon>Pteriomorphia</taxon>
        <taxon>Mytilida</taxon>
        <taxon>Mytiloidea</taxon>
        <taxon>Mytilidae</taxon>
        <taxon>Mytilinae</taxon>
        <taxon>Mytilus</taxon>
    </lineage>
</organism>
<dbReference type="PROSITE" id="PS00729">
    <property type="entry name" value="AP_NUCLEASE_F2_1"/>
    <property type="match status" value="1"/>
</dbReference>
<dbReference type="CDD" id="cd00019">
    <property type="entry name" value="AP2Ec"/>
    <property type="match status" value="1"/>
</dbReference>
<feature type="region of interest" description="Disordered" evidence="8">
    <location>
        <begin position="648"/>
        <end position="692"/>
    </location>
</feature>
<feature type="compositionally biased region" description="Basic and acidic residues" evidence="8">
    <location>
        <begin position="127"/>
        <end position="141"/>
    </location>
</feature>
<dbReference type="Pfam" id="PF01261">
    <property type="entry name" value="AP_endonuc_2"/>
    <property type="match status" value="1"/>
</dbReference>
<dbReference type="InterPro" id="IPR018246">
    <property type="entry name" value="AP_endonuc_F2_Zn_BS"/>
</dbReference>
<dbReference type="EMBL" id="CAJPWZ010001673">
    <property type="protein sequence ID" value="CAG2220887.1"/>
    <property type="molecule type" value="Genomic_DNA"/>
</dbReference>
<evidence type="ECO:0000256" key="8">
    <source>
        <dbReference type="SAM" id="MobiDB-lite"/>
    </source>
</evidence>
<feature type="region of interest" description="Disordered" evidence="8">
    <location>
        <begin position="401"/>
        <end position="457"/>
    </location>
</feature>
<feature type="region of interest" description="Disordered" evidence="8">
    <location>
        <begin position="482"/>
        <end position="506"/>
    </location>
</feature>
<keyword evidence="4" id="KW-0227">DNA damage</keyword>
<keyword evidence="10" id="KW-0456">Lyase</keyword>
<reference evidence="10" key="1">
    <citation type="submission" date="2021-03" db="EMBL/GenBank/DDBJ databases">
        <authorList>
            <person name="Bekaert M."/>
        </authorList>
    </citation>
    <scope>NUCLEOTIDE SEQUENCE</scope>
</reference>
<dbReference type="NCBIfam" id="NF002199">
    <property type="entry name" value="PRK01060.1-4"/>
    <property type="match status" value="1"/>
</dbReference>
<feature type="compositionally biased region" description="Basic and acidic residues" evidence="8">
    <location>
        <begin position="371"/>
        <end position="382"/>
    </location>
</feature>
<feature type="region of interest" description="Disordered" evidence="8">
    <location>
        <begin position="596"/>
        <end position="636"/>
    </location>
</feature>
<comment type="similarity">
    <text evidence="2">Belongs to the AP endonuclease 2 family.</text>
</comment>
<dbReference type="PROSITE" id="PS00730">
    <property type="entry name" value="AP_NUCLEASE_F2_2"/>
    <property type="match status" value="1"/>
</dbReference>
<dbReference type="PANTHER" id="PTHR21445:SF0">
    <property type="entry name" value="APURINIC-APYRIMIDINIC ENDONUCLEASE"/>
    <property type="match status" value="1"/>
</dbReference>
<dbReference type="PROSITE" id="PS51432">
    <property type="entry name" value="AP_NUCLEASE_F2_4"/>
    <property type="match status" value="1"/>
</dbReference>
<dbReference type="HAMAP" id="MF_00152">
    <property type="entry name" value="Nfo"/>
    <property type="match status" value="1"/>
</dbReference>
<dbReference type="OrthoDB" id="7663182at2759"/>
<evidence type="ECO:0000256" key="5">
    <source>
        <dbReference type="ARBA" id="ARBA00022801"/>
    </source>
</evidence>
<keyword evidence="7" id="KW-0234">DNA repair</keyword>
<sequence>MKTKSKRVEKEEDLDGEIVIKKPKLSSLGRRKKRGDRLGTVELSNEDGFTTDEEEDEIEGQYEGYNVSNNKEQEKLEETDIGNVRKRGRPGKIKVEKVEQNENLSNRGIETKIKERKRKSQETDPLIDTRKKKEKSNVEDDKIDLHLSISEGKTEKLNVDVEGKESDKSLEGKKKKAERRIKKVASVEVIKTENISENEKQQESLEEEILNVRKRGRPGKIKVEKIDGNENLSSSGTETKVKEGKGKAEKTNQEADSIIYPPKKGENKNIDDDKMDLPLSISGGKTVQIGVDVEEKESNKSIQENKKKAEERKKKVASDEVIQTENISDDVKQPESQETEIVNAKKRGRPSKIKVDKVEENEKLSSQGTETKGENKNIDDDKMDLPLFSISVGKTVKLGVDVEEKESNKSIQENKKKAEERKKKVASDEVIQTENISDDVKQPESQETEIVNMRKRGRPTKIKVEKVEQNENVSSLGTEIKVKERKRKGEKSNQEPIIETRKEEENTNVDDKINLPLSISVGKTEKFKVEVDKKEAKKSFKGKGKKGEECMKKNAADDLIKTENISDDMNQLKSLAKEIVNARKRGRPSRIKVEKVEENKNVSTSSLGTETKIKERKIKGEKTIKETDTDTRKKEKNINIDDKIGLHHSISDGKTEKSDVDVEGKESNERFEREKKADYTDNRENDKSANLKEKEKKTEEFCEHAEVVFDKRKLDPNQEKFVGAHVSIAGGIHKSVLEAVAMKSFAFGLFLKSQRQWACKPLEDEAAEKFRKTCQEYGFLPQYIVPHGSYLMNLGSPDEKTLHKSRDLLIDDLQRCEKLGLTIFNFHPGSTCGKISVEKCLDNIAASIDIAHSKTSGIITVLENMSCQGHTIGGKFEELRGIINRVKDKSRMGVCLDTCHAFAAGFDLSTEEGFNQMLSDFESIVGFQYLKALHINDSKGKLGCHLDRHENIGKGHIGKAGFNRIMNCPKFNHIPMILETPCADNDSYAKEVEMLYTMCNT</sequence>
<dbReference type="InterPro" id="IPR036237">
    <property type="entry name" value="Xyl_isomerase-like_sf"/>
</dbReference>
<dbReference type="GO" id="GO:0008081">
    <property type="term" value="F:phosphoric diester hydrolase activity"/>
    <property type="evidence" value="ECO:0007669"/>
    <property type="project" value="TreeGrafter"/>
</dbReference>
<feature type="region of interest" description="Disordered" evidence="8">
    <location>
        <begin position="67"/>
        <end position="141"/>
    </location>
</feature>
<dbReference type="Proteomes" id="UP000683360">
    <property type="component" value="Unassembled WGS sequence"/>
</dbReference>
<keyword evidence="3" id="KW-0479">Metal-binding</keyword>
<dbReference type="SMART" id="SM00518">
    <property type="entry name" value="AP2Ec"/>
    <property type="match status" value="1"/>
</dbReference>
<dbReference type="InterPro" id="IPR013022">
    <property type="entry name" value="Xyl_isomerase-like_TIM-brl"/>
</dbReference>
<keyword evidence="11" id="KW-1185">Reference proteome</keyword>
<feature type="compositionally biased region" description="Basic and acidic residues" evidence="8">
    <location>
        <begin position="239"/>
        <end position="253"/>
    </location>
</feature>
<keyword evidence="5" id="KW-0378">Hydrolase</keyword>
<feature type="compositionally biased region" description="Basic and acidic residues" evidence="8">
    <location>
        <begin position="618"/>
        <end position="636"/>
    </location>
</feature>
<proteinExistence type="inferred from homology"/>
<dbReference type="InterPro" id="IPR017956">
    <property type="entry name" value="AT_hook_DNA-bd_motif"/>
</dbReference>
<dbReference type="Gene3D" id="3.20.20.150">
    <property type="entry name" value="Divalent-metal-dependent TIM barrel enzymes"/>
    <property type="match status" value="1"/>
</dbReference>
<dbReference type="NCBIfam" id="TIGR00587">
    <property type="entry name" value="nfo"/>
    <property type="match status" value="1"/>
</dbReference>
<accession>A0A8S3SIB0</accession>
<dbReference type="GO" id="GO:0008270">
    <property type="term" value="F:zinc ion binding"/>
    <property type="evidence" value="ECO:0007669"/>
    <property type="project" value="InterPro"/>
</dbReference>
<dbReference type="GO" id="GO:0005739">
    <property type="term" value="C:mitochondrion"/>
    <property type="evidence" value="ECO:0007669"/>
    <property type="project" value="TreeGrafter"/>
</dbReference>
<evidence type="ECO:0000256" key="3">
    <source>
        <dbReference type="ARBA" id="ARBA00022723"/>
    </source>
</evidence>
<feature type="compositionally biased region" description="Basic and acidic residues" evidence="8">
    <location>
        <begin position="401"/>
        <end position="427"/>
    </location>
</feature>
<keyword evidence="6" id="KW-0862">Zinc</keyword>
<feature type="compositionally biased region" description="Basic and acidic residues" evidence="8">
    <location>
        <begin position="353"/>
        <end position="363"/>
    </location>
</feature>